<evidence type="ECO:0000256" key="2">
    <source>
        <dbReference type="SAM" id="MobiDB-lite"/>
    </source>
</evidence>
<reference evidence="6 7" key="1">
    <citation type="submission" date="2006-10" db="EMBL/GenBank/DDBJ databases">
        <title>Complete sequence of chromosome of Pelobacter propionicus DSM 2379.</title>
        <authorList>
            <consortium name="US DOE Joint Genome Institute"/>
            <person name="Copeland A."/>
            <person name="Lucas S."/>
            <person name="Lapidus A."/>
            <person name="Barry K."/>
            <person name="Detter J.C."/>
            <person name="Glavina del Rio T."/>
            <person name="Hammon N."/>
            <person name="Israni S."/>
            <person name="Dalin E."/>
            <person name="Tice H."/>
            <person name="Pitluck S."/>
            <person name="Saunders E."/>
            <person name="Brettin T."/>
            <person name="Bruce D."/>
            <person name="Han C."/>
            <person name="Tapia R."/>
            <person name="Schmutz J."/>
            <person name="Larimer F."/>
            <person name="Land M."/>
            <person name="Hauser L."/>
            <person name="Kyrpides N."/>
            <person name="Kim E."/>
            <person name="Lovley D."/>
            <person name="Richardson P."/>
        </authorList>
    </citation>
    <scope>NUCLEOTIDE SEQUENCE [LARGE SCALE GENOMIC DNA]</scope>
    <source>
        <strain evidence="7">DSM 2379 / NBRC 103807 / OttBd1</strain>
    </source>
</reference>
<evidence type="ECO:0000313" key="6">
    <source>
        <dbReference type="EMBL" id="ABK97724.1"/>
    </source>
</evidence>
<accession>A1AK54</accession>
<dbReference type="eggNOG" id="COG3209">
    <property type="taxonomic scope" value="Bacteria"/>
</dbReference>
<dbReference type="InterPro" id="IPR031325">
    <property type="entry name" value="RHS_repeat"/>
</dbReference>
<dbReference type="EMBL" id="CP000482">
    <property type="protein sequence ID" value="ABK97724.1"/>
    <property type="molecule type" value="Genomic_DNA"/>
</dbReference>
<feature type="domain" description="Teneurin-like YD-shell" evidence="5">
    <location>
        <begin position="436"/>
        <end position="621"/>
    </location>
</feature>
<evidence type="ECO:0000259" key="5">
    <source>
        <dbReference type="Pfam" id="PF25023"/>
    </source>
</evidence>
<dbReference type="PANTHER" id="PTHR32305:SF15">
    <property type="entry name" value="PROTEIN RHSA-RELATED"/>
    <property type="match status" value="1"/>
</dbReference>
<dbReference type="Pfam" id="PF05593">
    <property type="entry name" value="RHS_repeat"/>
    <property type="match status" value="6"/>
</dbReference>
<dbReference type="NCBIfam" id="TIGR03696">
    <property type="entry name" value="Rhs_assc_core"/>
    <property type="match status" value="1"/>
</dbReference>
<feature type="chain" id="PRO_5002631838" evidence="3">
    <location>
        <begin position="27"/>
        <end position="1352"/>
    </location>
</feature>
<gene>
    <name evidence="6" type="ordered locus">Ppro_0084</name>
</gene>
<proteinExistence type="predicted"/>
<dbReference type="InterPro" id="IPR056823">
    <property type="entry name" value="TEN-like_YD-shell"/>
</dbReference>
<dbReference type="InterPro" id="IPR050708">
    <property type="entry name" value="T6SS_VgrG/RHS"/>
</dbReference>
<dbReference type="STRING" id="338966.Ppro_0084"/>
<feature type="domain" description="DUF6531" evidence="4">
    <location>
        <begin position="231"/>
        <end position="297"/>
    </location>
</feature>
<keyword evidence="3" id="KW-0732">Signal</keyword>
<dbReference type="Pfam" id="PF20148">
    <property type="entry name" value="DUF6531"/>
    <property type="match status" value="1"/>
</dbReference>
<dbReference type="Gene3D" id="2.180.10.10">
    <property type="entry name" value="RHS repeat-associated core"/>
    <property type="match status" value="3"/>
</dbReference>
<dbReference type="KEGG" id="ppd:Ppro_0084"/>
<feature type="domain" description="Teneurin-like YD-shell" evidence="5">
    <location>
        <begin position="880"/>
        <end position="1230"/>
    </location>
</feature>
<sequence length="1352" mass="147877">MKPAKLNNTVVFTIVFFISICGVCFADPLTITGPDAPSDGSQYSATGGSAPYYWCITKGSITHNGVVTVSGQCGSATITVWDSSGETARKTIRMAGTSRWVQTDYKTCPSFTCAGSGCPCTGGCSWVWGCIFSSYYPVEISGNIKKVGSAWTCASSNGRGCLVWTGPPPPGVSCSGSQLQLVSSITTYEWKCQDGTNGPESSCSSPPVPLKKPKDLGAGTANATCTESAANLKSGNYYHSQSIVARPESLSLDLSYNSLETGDTPLGRGWTHSFNLSLATTSSGLRVKLADGDFLDFVLSGTTYLPASTSTDTSNIVKTTEGSYVRTFRDGLTQTFNASGQLTAISDANGNTTTLAYSGNDLATVTDSTSRNLTIGSSDGRIIAIQDPAGRMTSFAYSGNLLTSVTDPAGTSWRFVYDEYGRMIRKTDPGNNTSENGYDAAGRNISSTDAEGRTKTISYNATGSSSVTEKDGSVWTHAYDPTLNVPTATTDPLGNTVRRSYDAKGNLLSITDPDGNTTRYTYDAANNPLTVTDPLGNTTSYTYDSLGRVLTITDPDGRITINSYDERGNLLRSVDPTGGAYLFAYDAAGNLTSVTDPRGNRVGYVYDTYNTIAAITDQNGKTIRFSHDISGNLLTMKDPDGKITTYSYDALNRLVAITDPLGTTTKFTYDNLGNRTAVTDGNGNLTSYTYNFRNKPLTIRDALGSTTTLAYGGCGSCGGGGNDKLTSLTDANNNLTGYEYDQLGRLARETDPLGNVTGYGYDSRDNLTARTDANGSTATYAYDANNRLLRKTYPDGSVESFSYDARGNILTAANKHISYAFSYDANNRMLSSTGSNNGTLKYEYDPAGNRTTMVTPEGERISYRYDAANHLTAIVSPRGTFDITYNDLGRRTKLSYPNGATISYRYDNSERLVKLEHKTRHGRTIDSFSYTLDRVGNRLSTTEANATTNYGYDAIYRLLYAQQSRRHNSRDNEQYSYDPVGNRLIGPHQQTGYSYGTGNQLLKNDQASFTYDKNGNLAERSLDNDQHGHHGHQSTSWKYTFDYENRLVKAENGAVNVSFAYDPFGRRIEKRTEITGPGERGHDVEEGITRYLYDGMNLIRETRERHRHAGRSETISYLHGPNIDEPLAAMSDHRSWYYHADGLGSIVALTDRHGTVVQEYNYDSFGNPDQRGENIDQPFSYTGREWDRETGLYYYRARYYDPKIGRFIQKDPISFAGGDVNLYAYVLNNPINRLDPFGLWNSKTFPTNISNYANSALYWPGSKYQPIGPFGKICGAEGTVEATWIPDITPEACRKHDECYDKCAKKCAGYDCKKICDSKLFRSNPPYGTATKLYGKDAYDAAKRKYGCNKCN</sequence>
<evidence type="ECO:0000313" key="7">
    <source>
        <dbReference type="Proteomes" id="UP000006732"/>
    </source>
</evidence>
<dbReference type="NCBIfam" id="TIGR01643">
    <property type="entry name" value="YD_repeat_2x"/>
    <property type="match status" value="11"/>
</dbReference>
<keyword evidence="7" id="KW-1185">Reference proteome</keyword>
<feature type="region of interest" description="Disordered" evidence="2">
    <location>
        <begin position="427"/>
        <end position="446"/>
    </location>
</feature>
<dbReference type="InterPro" id="IPR022385">
    <property type="entry name" value="Rhs_assc_core"/>
</dbReference>
<protein>
    <submittedName>
        <fullName evidence="6">YD repeat protein</fullName>
    </submittedName>
</protein>
<dbReference type="HOGENOM" id="CLU_003684_1_0_7"/>
<evidence type="ECO:0000256" key="3">
    <source>
        <dbReference type="SAM" id="SignalP"/>
    </source>
</evidence>
<dbReference type="InterPro" id="IPR006530">
    <property type="entry name" value="YD"/>
</dbReference>
<dbReference type="PANTHER" id="PTHR32305">
    <property type="match status" value="1"/>
</dbReference>
<evidence type="ECO:0000259" key="4">
    <source>
        <dbReference type="Pfam" id="PF20148"/>
    </source>
</evidence>
<feature type="signal peptide" evidence="3">
    <location>
        <begin position="1"/>
        <end position="26"/>
    </location>
</feature>
<evidence type="ECO:0000256" key="1">
    <source>
        <dbReference type="ARBA" id="ARBA00022737"/>
    </source>
</evidence>
<dbReference type="SUPFAM" id="SSF101898">
    <property type="entry name" value="NHL repeat"/>
    <property type="match status" value="1"/>
</dbReference>
<dbReference type="Pfam" id="PF25023">
    <property type="entry name" value="TEN_YD-shell"/>
    <property type="match status" value="2"/>
</dbReference>
<dbReference type="Proteomes" id="UP000006732">
    <property type="component" value="Chromosome"/>
</dbReference>
<keyword evidence="1" id="KW-0677">Repeat</keyword>
<organism evidence="6 7">
    <name type="scientific">Pelobacter propionicus (strain DSM 2379 / NBRC 103807 / OttBd1)</name>
    <dbReference type="NCBI Taxonomy" id="338966"/>
    <lineage>
        <taxon>Bacteria</taxon>
        <taxon>Pseudomonadati</taxon>
        <taxon>Thermodesulfobacteriota</taxon>
        <taxon>Desulfuromonadia</taxon>
        <taxon>Desulfuromonadales</taxon>
        <taxon>Desulfuromonadaceae</taxon>
        <taxon>Pelobacter</taxon>
    </lineage>
</organism>
<dbReference type="InterPro" id="IPR045351">
    <property type="entry name" value="DUF6531"/>
</dbReference>
<name>A1AK54_PELPD</name>